<dbReference type="SUPFAM" id="SSF52047">
    <property type="entry name" value="RNI-like"/>
    <property type="match status" value="1"/>
</dbReference>
<evidence type="ECO:0000313" key="2">
    <source>
        <dbReference type="EMBL" id="RWS14135.1"/>
    </source>
</evidence>
<dbReference type="Proteomes" id="UP000285301">
    <property type="component" value="Unassembled WGS sequence"/>
</dbReference>
<sequence>MWATFIIFFIFIKRICKSWQFLSLESIKHENRSICNPEDIFSQYKKSKCGSVETVITSQVFTTIIKLCTKLREFNNEKLNEYKIRLELSELQRCLKQENHFISPLKNLSFVNLKSNIDENGLAELFRRCPQLKHFQIKSCTAFTGHSLHSLNLNLISLSIEDCPNVKVQNLIEFISKRRFNLISFKLGRNCIKTQNISNKNLLLNAITKCSSIKELTVAIDSVNLSKIGRLKQLETLTIRTSSIGDEVFKAIIACCRNLKCLKLNLSSFDTELSDRYMQRLPDFCPHLEEVAMYGCDKVCIHKHHPKKTGSLILTVKVY</sequence>
<comment type="caution">
    <text evidence="2">The sequence shown here is derived from an EMBL/GenBank/DDBJ whole genome shotgun (WGS) entry which is preliminary data.</text>
</comment>
<keyword evidence="3" id="KW-1185">Reference proteome</keyword>
<feature type="signal peptide" evidence="1">
    <location>
        <begin position="1"/>
        <end position="18"/>
    </location>
</feature>
<protein>
    <recommendedName>
        <fullName evidence="4">Protein AMN1-like protein</fullName>
    </recommendedName>
</protein>
<reference evidence="2 3" key="1">
    <citation type="journal article" date="2018" name="Gigascience">
        <title>Genomes of trombidid mites reveal novel predicted allergens and laterally-transferred genes associated with secondary metabolism.</title>
        <authorList>
            <person name="Dong X."/>
            <person name="Chaisiri K."/>
            <person name="Xia D."/>
            <person name="Armstrong S.D."/>
            <person name="Fang Y."/>
            <person name="Donnelly M.J."/>
            <person name="Kadowaki T."/>
            <person name="McGarry J.W."/>
            <person name="Darby A.C."/>
            <person name="Makepeace B.L."/>
        </authorList>
    </citation>
    <scope>NUCLEOTIDE SEQUENCE [LARGE SCALE GENOMIC DNA]</scope>
    <source>
        <strain evidence="2">UoL-WK</strain>
    </source>
</reference>
<dbReference type="EMBL" id="NCKU01000795">
    <property type="protein sequence ID" value="RWS14135.1"/>
    <property type="molecule type" value="Genomic_DNA"/>
</dbReference>
<keyword evidence="1" id="KW-0732">Signal</keyword>
<evidence type="ECO:0000256" key="1">
    <source>
        <dbReference type="SAM" id="SignalP"/>
    </source>
</evidence>
<feature type="chain" id="PRO_5019373157" description="Protein AMN1-like protein" evidence="1">
    <location>
        <begin position="19"/>
        <end position="319"/>
    </location>
</feature>
<dbReference type="InterPro" id="IPR032675">
    <property type="entry name" value="LRR_dom_sf"/>
</dbReference>
<accession>A0A443RFW1</accession>
<name>A0A443RFW1_9ACAR</name>
<proteinExistence type="predicted"/>
<dbReference type="Gene3D" id="3.80.10.10">
    <property type="entry name" value="Ribonuclease Inhibitor"/>
    <property type="match status" value="1"/>
</dbReference>
<dbReference type="AlphaFoldDB" id="A0A443RFW1"/>
<gene>
    <name evidence="2" type="ORF">B4U79_17945</name>
</gene>
<evidence type="ECO:0000313" key="3">
    <source>
        <dbReference type="Proteomes" id="UP000285301"/>
    </source>
</evidence>
<organism evidence="2 3">
    <name type="scientific">Dinothrombium tinctorium</name>
    <dbReference type="NCBI Taxonomy" id="1965070"/>
    <lineage>
        <taxon>Eukaryota</taxon>
        <taxon>Metazoa</taxon>
        <taxon>Ecdysozoa</taxon>
        <taxon>Arthropoda</taxon>
        <taxon>Chelicerata</taxon>
        <taxon>Arachnida</taxon>
        <taxon>Acari</taxon>
        <taxon>Acariformes</taxon>
        <taxon>Trombidiformes</taxon>
        <taxon>Prostigmata</taxon>
        <taxon>Anystina</taxon>
        <taxon>Parasitengona</taxon>
        <taxon>Trombidioidea</taxon>
        <taxon>Trombidiidae</taxon>
        <taxon>Dinothrombium</taxon>
    </lineage>
</organism>
<evidence type="ECO:0008006" key="4">
    <source>
        <dbReference type="Google" id="ProtNLM"/>
    </source>
</evidence>